<keyword evidence="2" id="KW-0560">Oxidoreductase</keyword>
<dbReference type="SUPFAM" id="SSF51905">
    <property type="entry name" value="FAD/NAD(P)-binding domain"/>
    <property type="match status" value="1"/>
</dbReference>
<organism evidence="2 3">
    <name type="scientific">Polaribacter pectinis</name>
    <dbReference type="NCBI Taxonomy" id="2738844"/>
    <lineage>
        <taxon>Bacteria</taxon>
        <taxon>Pseudomonadati</taxon>
        <taxon>Bacteroidota</taxon>
        <taxon>Flavobacteriia</taxon>
        <taxon>Flavobacteriales</taxon>
        <taxon>Flavobacteriaceae</taxon>
    </lineage>
</organism>
<dbReference type="Pfam" id="PF01494">
    <property type="entry name" value="FAD_binding_3"/>
    <property type="match status" value="1"/>
</dbReference>
<dbReference type="PANTHER" id="PTHR42685:SF22">
    <property type="entry name" value="CONDITIONED MEDIUM FACTOR RECEPTOR 1"/>
    <property type="match status" value="1"/>
</dbReference>
<evidence type="ECO:0000259" key="1">
    <source>
        <dbReference type="Pfam" id="PF01494"/>
    </source>
</evidence>
<protein>
    <submittedName>
        <fullName evidence="2">FAD-dependent monooxygenase</fullName>
    </submittedName>
</protein>
<accession>A0A7G9L8P3</accession>
<dbReference type="GO" id="GO:0004497">
    <property type="term" value="F:monooxygenase activity"/>
    <property type="evidence" value="ECO:0007669"/>
    <property type="project" value="UniProtKB-KW"/>
</dbReference>
<dbReference type="AlphaFoldDB" id="A0A7G9L8P3"/>
<dbReference type="GO" id="GO:0071949">
    <property type="term" value="F:FAD binding"/>
    <property type="evidence" value="ECO:0007669"/>
    <property type="project" value="InterPro"/>
</dbReference>
<evidence type="ECO:0000313" key="3">
    <source>
        <dbReference type="Proteomes" id="UP000515808"/>
    </source>
</evidence>
<evidence type="ECO:0000313" key="2">
    <source>
        <dbReference type="EMBL" id="QNM84992.1"/>
    </source>
</evidence>
<dbReference type="InterPro" id="IPR002938">
    <property type="entry name" value="FAD-bd"/>
</dbReference>
<dbReference type="PANTHER" id="PTHR42685">
    <property type="entry name" value="GERANYLGERANYL DIPHOSPHATE REDUCTASE"/>
    <property type="match status" value="1"/>
</dbReference>
<dbReference type="EMBL" id="CP060695">
    <property type="protein sequence ID" value="QNM84992.1"/>
    <property type="molecule type" value="Genomic_DNA"/>
</dbReference>
<reference evidence="2 3" key="1">
    <citation type="submission" date="2020-08" db="EMBL/GenBank/DDBJ databases">
        <title>Polaribacter sp. L12M9 isolated from gut of the Korean scallop.</title>
        <authorList>
            <person name="Jeong Y.S."/>
        </authorList>
    </citation>
    <scope>NUCLEOTIDE SEQUENCE [LARGE SCALE GENOMIC DNA]</scope>
    <source>
        <strain evidence="2 3">L12M9</strain>
    </source>
</reference>
<dbReference type="PRINTS" id="PR00420">
    <property type="entry name" value="RNGMNOXGNASE"/>
</dbReference>
<feature type="domain" description="FAD-binding" evidence="1">
    <location>
        <begin position="18"/>
        <end position="316"/>
    </location>
</feature>
<name>A0A7G9L8P3_9FLAO</name>
<proteinExistence type="predicted"/>
<dbReference type="KEGG" id="ppec:H9W90_12430"/>
<dbReference type="Gene3D" id="3.50.50.60">
    <property type="entry name" value="FAD/NAD(P)-binding domain"/>
    <property type="match status" value="1"/>
</dbReference>
<dbReference type="RefSeq" id="WP_187481911.1">
    <property type="nucleotide sequence ID" value="NZ_CP060695.1"/>
</dbReference>
<keyword evidence="3" id="KW-1185">Reference proteome</keyword>
<dbReference type="InterPro" id="IPR050407">
    <property type="entry name" value="Geranylgeranyl_reductase"/>
</dbReference>
<dbReference type="Proteomes" id="UP000515808">
    <property type="component" value="Chromosome"/>
</dbReference>
<keyword evidence="2" id="KW-0503">Monooxygenase</keyword>
<gene>
    <name evidence="2" type="ORF">H9W90_12430</name>
</gene>
<sequence>MTQDKHTIDNKKSNSVAEIIIIGGGLAGLCNAIHLSKFGKKVILIEKNEYPKHKVCGEYISNEVLPYLEFLEINPFDFGAVKIENFQLSTTKNKVISAKLPLGGFGISRYQLDFILSEKAKENGVVILQDSVLNVDFKDDIFIVETKENNSFKSEICIGAFGKRSLLDVKMEREFIQKKSPYLAVKIHVKGDFPEDLVALHNFKGGYCGVSKVENNAINLCYITSFSAFKKYKNIDDFQENVVFKNRFLKAMFQNSKPIWEQPLSISQISFETKKPVENHILMCGDSAGMIHPLCGNGMSMAIQSAQIASKLILNYSNGKIESRKELEKLYITQWNKQFKWRLKAGHFIAMLFRKDRIASFLLAVLKKLPFLLPIIIKQTHGKSIKI</sequence>
<dbReference type="InterPro" id="IPR036188">
    <property type="entry name" value="FAD/NAD-bd_sf"/>
</dbReference>